<accession>A0A0B7FD00</accession>
<evidence type="ECO:0000256" key="1">
    <source>
        <dbReference type="SAM" id="MobiDB-lite"/>
    </source>
</evidence>
<feature type="compositionally biased region" description="Acidic residues" evidence="1">
    <location>
        <begin position="284"/>
        <end position="295"/>
    </location>
</feature>
<dbReference type="Proteomes" id="UP000059188">
    <property type="component" value="Unassembled WGS sequence"/>
</dbReference>
<reference evidence="2 3" key="1">
    <citation type="submission" date="2014-11" db="EMBL/GenBank/DDBJ databases">
        <authorList>
            <person name="Wibberg Daniel"/>
        </authorList>
    </citation>
    <scope>NUCLEOTIDE SEQUENCE [LARGE SCALE GENOMIC DNA]</scope>
    <source>
        <strain evidence="2">Rhizoctonia solani AG1-IB 7/3/14</strain>
    </source>
</reference>
<keyword evidence="3" id="KW-1185">Reference proteome</keyword>
<protein>
    <submittedName>
        <fullName evidence="2">Uncharacterized protein</fullName>
    </submittedName>
</protein>
<evidence type="ECO:0000313" key="2">
    <source>
        <dbReference type="EMBL" id="CEL55931.1"/>
    </source>
</evidence>
<proteinExistence type="predicted"/>
<feature type="region of interest" description="Disordered" evidence="1">
    <location>
        <begin position="33"/>
        <end position="60"/>
    </location>
</feature>
<evidence type="ECO:0000313" key="3">
    <source>
        <dbReference type="Proteomes" id="UP000059188"/>
    </source>
</evidence>
<dbReference type="OrthoDB" id="3168773at2759"/>
<organism evidence="2 3">
    <name type="scientific">Thanatephorus cucumeris (strain AG1-IB / isolate 7/3/14)</name>
    <name type="common">Lettuce bottom rot fungus</name>
    <name type="synonym">Rhizoctonia solani</name>
    <dbReference type="NCBI Taxonomy" id="1108050"/>
    <lineage>
        <taxon>Eukaryota</taxon>
        <taxon>Fungi</taxon>
        <taxon>Dikarya</taxon>
        <taxon>Basidiomycota</taxon>
        <taxon>Agaricomycotina</taxon>
        <taxon>Agaricomycetes</taxon>
        <taxon>Cantharellales</taxon>
        <taxon>Ceratobasidiaceae</taxon>
        <taxon>Rhizoctonia</taxon>
        <taxon>Rhizoctonia solani AG-1</taxon>
    </lineage>
</organism>
<feature type="region of interest" description="Disordered" evidence="1">
    <location>
        <begin position="1"/>
        <end position="21"/>
    </location>
</feature>
<dbReference type="EMBL" id="LN679101">
    <property type="protein sequence ID" value="CEL55931.1"/>
    <property type="molecule type" value="Genomic_DNA"/>
</dbReference>
<feature type="region of interest" description="Disordered" evidence="1">
    <location>
        <begin position="273"/>
        <end position="303"/>
    </location>
</feature>
<sequence>MVTTGSLRGQPAWSPRPGGAFNAGKRYALQLVSQSKSIDHRQNPKRKRAVSCSSSDTEDESTLFCHSSKRICHTDKNSRPDDHENPLGLKLWEESDLEGRSLADELFFAMNHKEGLAVEHARSSQELIQEMDLSDSSDVSPTSPDDDLFDNSSSSSSYEDQDDYQFMFYEKPDMKRFVEELPSLLRRRYRNSVLVQRTHSIDDEPLRVKFLNRQFKHRLRAGDFTDSQLREVLQQRPVYGTFGDLGITTPQVIPISEDMDPESLDLADSELVIPERPSTPMPESDSDESDSDSESEAVYGAGQVSALLSRREMEAMGIYEDEEEYEYESEDEQ</sequence>
<gene>
    <name evidence="2" type="ORF">RSOLAG1IB_01944</name>
</gene>
<feature type="region of interest" description="Disordered" evidence="1">
    <location>
        <begin position="131"/>
        <end position="159"/>
    </location>
</feature>
<dbReference type="AlphaFoldDB" id="A0A0B7FD00"/>
<feature type="compositionally biased region" description="Low complexity" evidence="1">
    <location>
        <begin position="134"/>
        <end position="143"/>
    </location>
</feature>
<name>A0A0B7FD00_THACB</name>